<proteinExistence type="inferred from homology"/>
<keyword evidence="2" id="KW-0902">Two-component regulatory system</keyword>
<evidence type="ECO:0000256" key="2">
    <source>
        <dbReference type="ARBA" id="ARBA00023012"/>
    </source>
</evidence>
<evidence type="ECO:0000256" key="7">
    <source>
        <dbReference type="SAM" id="MobiDB-lite"/>
    </source>
</evidence>
<dbReference type="PANTHER" id="PTHR35807">
    <property type="entry name" value="TRANSCRIPTIONAL REGULATOR REDD-RELATED"/>
    <property type="match status" value="1"/>
</dbReference>
<keyword evidence="5" id="KW-0804">Transcription</keyword>
<dbReference type="InterPro" id="IPR011990">
    <property type="entry name" value="TPR-like_helical_dom_sf"/>
</dbReference>
<dbReference type="Pfam" id="PF03704">
    <property type="entry name" value="BTAD"/>
    <property type="match status" value="1"/>
</dbReference>
<dbReference type="InterPro" id="IPR036388">
    <property type="entry name" value="WH-like_DNA-bd_sf"/>
</dbReference>
<name>A0ABN3GNA8_9ACTN</name>
<evidence type="ECO:0000313" key="10">
    <source>
        <dbReference type="Proteomes" id="UP001500253"/>
    </source>
</evidence>
<evidence type="ECO:0000256" key="5">
    <source>
        <dbReference type="ARBA" id="ARBA00023163"/>
    </source>
</evidence>
<comment type="similarity">
    <text evidence="1">Belongs to the AfsR/DnrI/RedD regulatory family.</text>
</comment>
<dbReference type="EMBL" id="BAAASD010000025">
    <property type="protein sequence ID" value="GAA2356515.1"/>
    <property type="molecule type" value="Genomic_DNA"/>
</dbReference>
<keyword evidence="3" id="KW-0805">Transcription regulation</keyword>
<feature type="compositionally biased region" description="Low complexity" evidence="7">
    <location>
        <begin position="255"/>
        <end position="279"/>
    </location>
</feature>
<dbReference type="InterPro" id="IPR001867">
    <property type="entry name" value="OmpR/PhoB-type_DNA-bd"/>
</dbReference>
<dbReference type="InterPro" id="IPR051677">
    <property type="entry name" value="AfsR-DnrI-RedD_regulator"/>
</dbReference>
<dbReference type="SMART" id="SM00862">
    <property type="entry name" value="Trans_reg_C"/>
    <property type="match status" value="1"/>
</dbReference>
<dbReference type="InterPro" id="IPR027417">
    <property type="entry name" value="P-loop_NTPase"/>
</dbReference>
<feature type="DNA-binding region" description="OmpR/PhoB-type" evidence="6">
    <location>
        <begin position="1"/>
        <end position="102"/>
    </location>
</feature>
<dbReference type="Proteomes" id="UP001500253">
    <property type="component" value="Unassembled WGS sequence"/>
</dbReference>
<dbReference type="SUPFAM" id="SSF46894">
    <property type="entry name" value="C-terminal effector domain of the bipartite response regulators"/>
    <property type="match status" value="1"/>
</dbReference>
<reference evidence="9 10" key="1">
    <citation type="journal article" date="2019" name="Int. J. Syst. Evol. Microbiol.">
        <title>The Global Catalogue of Microorganisms (GCM) 10K type strain sequencing project: providing services to taxonomists for standard genome sequencing and annotation.</title>
        <authorList>
            <consortium name="The Broad Institute Genomics Platform"/>
            <consortium name="The Broad Institute Genome Sequencing Center for Infectious Disease"/>
            <person name="Wu L."/>
            <person name="Ma J."/>
        </authorList>
    </citation>
    <scope>NUCLEOTIDE SEQUENCE [LARGE SCALE GENOMIC DNA]</scope>
    <source>
        <strain evidence="9 10">JCM 4316</strain>
    </source>
</reference>
<dbReference type="SUPFAM" id="SSF52540">
    <property type="entry name" value="P-loop containing nucleoside triphosphate hydrolases"/>
    <property type="match status" value="1"/>
</dbReference>
<dbReference type="InterPro" id="IPR016032">
    <property type="entry name" value="Sig_transdc_resp-reg_C-effctor"/>
</dbReference>
<evidence type="ECO:0000256" key="3">
    <source>
        <dbReference type="ARBA" id="ARBA00023015"/>
    </source>
</evidence>
<evidence type="ECO:0000256" key="1">
    <source>
        <dbReference type="ARBA" id="ARBA00005820"/>
    </source>
</evidence>
<dbReference type="InterPro" id="IPR005158">
    <property type="entry name" value="BTAD"/>
</dbReference>
<feature type="region of interest" description="Disordered" evidence="7">
    <location>
        <begin position="255"/>
        <end position="305"/>
    </location>
</feature>
<dbReference type="Gene3D" id="3.40.50.300">
    <property type="entry name" value="P-loop containing nucleotide triphosphate hydrolases"/>
    <property type="match status" value="1"/>
</dbReference>
<gene>
    <name evidence="9" type="ORF">GCM10010246_52300</name>
</gene>
<dbReference type="CDD" id="cd15831">
    <property type="entry name" value="BTAD"/>
    <property type="match status" value="1"/>
</dbReference>
<protein>
    <recommendedName>
        <fullName evidence="8">OmpR/PhoB-type domain-containing protein</fullName>
    </recommendedName>
</protein>
<comment type="caution">
    <text evidence="9">The sequence shown here is derived from an EMBL/GenBank/DDBJ whole genome shotgun (WGS) entry which is preliminary data.</text>
</comment>
<dbReference type="SMART" id="SM01043">
    <property type="entry name" value="BTAD"/>
    <property type="match status" value="1"/>
</dbReference>
<dbReference type="Pfam" id="PF00486">
    <property type="entry name" value="Trans_reg_C"/>
    <property type="match status" value="1"/>
</dbReference>
<dbReference type="RefSeq" id="WP_346176817.1">
    <property type="nucleotide sequence ID" value="NZ_BAAASD010000025.1"/>
</dbReference>
<evidence type="ECO:0000256" key="4">
    <source>
        <dbReference type="ARBA" id="ARBA00023125"/>
    </source>
</evidence>
<evidence type="ECO:0000313" key="9">
    <source>
        <dbReference type="EMBL" id="GAA2356515.1"/>
    </source>
</evidence>
<dbReference type="PRINTS" id="PR00364">
    <property type="entry name" value="DISEASERSIST"/>
</dbReference>
<evidence type="ECO:0000259" key="8">
    <source>
        <dbReference type="PROSITE" id="PS51755"/>
    </source>
</evidence>
<keyword evidence="10" id="KW-1185">Reference proteome</keyword>
<sequence length="546" mass="57332">MARESVRFSVLGPIRVWRAGRELALGRPQQRVLLGLLLARAGRPVGVSRIVDVLWGEDPPDSAVNAVRRHIGILRRTLEPGLPVRAPGHWLLRDPAGYRLAVDADSLDLIRFRRLRERAREAADRSPGQAVERLTEALALWKGPAGSCVSAEIRARASLDALDRERLAAVTELADAALRTGVTAPVLDELRKAAPAGPLDEPLLARLVLALAAAGQRAEALETYGAARARLAEELGLAPGRELTAAHAAVLREPAAATRPAPATRPGPGTGPGAAPARAAEARHHPAVPHPGAGYIEPRPAQLPQDLPAFSGRRDELARLSALLPDAGGPLDEAVITAIGGVAGVGKTTLAVRWAHQVADRFPDGQLYVDLRGSAPAGTALDPAEAVRGFLCALGVPRQRVPCGTAAQAALYRSLLAGRRFLVLLDDALDARQVRPLLPGAPGCLAIVTSRGPLTGLVAAQGARPLNLGRLDAREGRELLAVRLGADRVAAEPGAVDELVELYSGLPLALSRVAARLAAHPGFRLSALAAEARDTRDRPDAVASRS</sequence>
<dbReference type="Gene3D" id="1.10.10.10">
    <property type="entry name" value="Winged helix-like DNA-binding domain superfamily/Winged helix DNA-binding domain"/>
    <property type="match status" value="1"/>
</dbReference>
<accession>A0ABN3GNA8</accession>
<evidence type="ECO:0000256" key="6">
    <source>
        <dbReference type="PROSITE-ProRule" id="PRU01091"/>
    </source>
</evidence>
<dbReference type="Gene3D" id="1.25.40.10">
    <property type="entry name" value="Tetratricopeptide repeat domain"/>
    <property type="match status" value="1"/>
</dbReference>
<dbReference type="SUPFAM" id="SSF48452">
    <property type="entry name" value="TPR-like"/>
    <property type="match status" value="1"/>
</dbReference>
<dbReference type="PROSITE" id="PS51755">
    <property type="entry name" value="OMPR_PHOB"/>
    <property type="match status" value="1"/>
</dbReference>
<keyword evidence="4 6" id="KW-0238">DNA-binding</keyword>
<organism evidence="9 10">
    <name type="scientific">Streptomyces cuspidosporus</name>
    <dbReference type="NCBI Taxonomy" id="66882"/>
    <lineage>
        <taxon>Bacteria</taxon>
        <taxon>Bacillati</taxon>
        <taxon>Actinomycetota</taxon>
        <taxon>Actinomycetes</taxon>
        <taxon>Kitasatosporales</taxon>
        <taxon>Streptomycetaceae</taxon>
        <taxon>Streptomyces</taxon>
    </lineage>
</organism>
<feature type="domain" description="OmpR/PhoB-type" evidence="8">
    <location>
        <begin position="1"/>
        <end position="102"/>
    </location>
</feature>
<dbReference type="PANTHER" id="PTHR35807:SF1">
    <property type="entry name" value="TRANSCRIPTIONAL REGULATOR REDD"/>
    <property type="match status" value="1"/>
</dbReference>